<reference evidence="2" key="1">
    <citation type="journal article" date="2015" name="Nature">
        <title>Complex archaea that bridge the gap between prokaryotes and eukaryotes.</title>
        <authorList>
            <person name="Spang A."/>
            <person name="Saw J.H."/>
            <person name="Jorgensen S.L."/>
            <person name="Zaremba-Niedzwiedzka K."/>
            <person name="Martijn J."/>
            <person name="Lind A.E."/>
            <person name="van Eijk R."/>
            <person name="Schleper C."/>
            <person name="Guy L."/>
            <person name="Ettema T.J."/>
        </authorList>
    </citation>
    <scope>NUCLEOTIDE SEQUENCE</scope>
</reference>
<comment type="caution">
    <text evidence="2">The sequence shown here is derived from an EMBL/GenBank/DDBJ whole genome shotgun (WGS) entry which is preliminary data.</text>
</comment>
<protein>
    <submittedName>
        <fullName evidence="2">Uncharacterized protein</fullName>
    </submittedName>
</protein>
<organism evidence="2">
    <name type="scientific">marine sediment metagenome</name>
    <dbReference type="NCBI Taxonomy" id="412755"/>
    <lineage>
        <taxon>unclassified sequences</taxon>
        <taxon>metagenomes</taxon>
        <taxon>ecological metagenomes</taxon>
    </lineage>
</organism>
<dbReference type="PROSITE" id="PS51257">
    <property type="entry name" value="PROKAR_LIPOPROTEIN"/>
    <property type="match status" value="1"/>
</dbReference>
<dbReference type="AlphaFoldDB" id="A0A0F9WBY9"/>
<feature type="compositionally biased region" description="Acidic residues" evidence="1">
    <location>
        <begin position="75"/>
        <end position="85"/>
    </location>
</feature>
<gene>
    <name evidence="2" type="ORF">LCGC14_0300600</name>
</gene>
<dbReference type="EMBL" id="LAZR01000187">
    <property type="protein sequence ID" value="KKN83311.1"/>
    <property type="molecule type" value="Genomic_DNA"/>
</dbReference>
<evidence type="ECO:0000313" key="2">
    <source>
        <dbReference type="EMBL" id="KKN83311.1"/>
    </source>
</evidence>
<accession>A0A0F9WBY9</accession>
<evidence type="ECO:0000256" key="1">
    <source>
        <dbReference type="SAM" id="MobiDB-lite"/>
    </source>
</evidence>
<feature type="region of interest" description="Disordered" evidence="1">
    <location>
        <begin position="24"/>
        <end position="92"/>
    </location>
</feature>
<name>A0A0F9WBY9_9ZZZZ</name>
<proteinExistence type="predicted"/>
<sequence>MQTIKTLCALALGGLLLTGCLDGGGGGSDDDVGGQPGPGPGEPGGSVSFTNLVRDIFDDTSDTAEPRAINGLEITYDDQDNEGAFDDLLSQQ</sequence>